<dbReference type="InterPro" id="IPR052860">
    <property type="entry name" value="NRL-GPCR1"/>
</dbReference>
<evidence type="ECO:0000313" key="3">
    <source>
        <dbReference type="Proteomes" id="UP001432027"/>
    </source>
</evidence>
<feature type="transmembrane region" description="Helical" evidence="1">
    <location>
        <begin position="44"/>
        <end position="66"/>
    </location>
</feature>
<feature type="transmembrane region" description="Helical" evidence="1">
    <location>
        <begin position="86"/>
        <end position="107"/>
    </location>
</feature>
<keyword evidence="1" id="KW-0812">Transmembrane</keyword>
<reference evidence="2" key="1">
    <citation type="submission" date="2023-10" db="EMBL/GenBank/DDBJ databases">
        <title>Genome assembly of Pristionchus species.</title>
        <authorList>
            <person name="Yoshida K."/>
            <person name="Sommer R.J."/>
        </authorList>
    </citation>
    <scope>NUCLEOTIDE SEQUENCE</scope>
    <source>
        <strain evidence="2">RS0144</strain>
    </source>
</reference>
<dbReference type="AlphaFoldDB" id="A0AAV5TAZ5"/>
<feature type="non-terminal residue" evidence="2">
    <location>
        <position position="127"/>
    </location>
</feature>
<name>A0AAV5TAZ5_9BILA</name>
<feature type="non-terminal residue" evidence="2">
    <location>
        <position position="1"/>
    </location>
</feature>
<comment type="caution">
    <text evidence="2">The sequence shown here is derived from an EMBL/GenBank/DDBJ whole genome shotgun (WGS) entry which is preliminary data.</text>
</comment>
<organism evidence="2 3">
    <name type="scientific">Pristionchus entomophagus</name>
    <dbReference type="NCBI Taxonomy" id="358040"/>
    <lineage>
        <taxon>Eukaryota</taxon>
        <taxon>Metazoa</taxon>
        <taxon>Ecdysozoa</taxon>
        <taxon>Nematoda</taxon>
        <taxon>Chromadorea</taxon>
        <taxon>Rhabditida</taxon>
        <taxon>Rhabditina</taxon>
        <taxon>Diplogasteromorpha</taxon>
        <taxon>Diplogasteroidea</taxon>
        <taxon>Neodiplogasteridae</taxon>
        <taxon>Pristionchus</taxon>
    </lineage>
</organism>
<evidence type="ECO:0000256" key="1">
    <source>
        <dbReference type="SAM" id="Phobius"/>
    </source>
</evidence>
<evidence type="ECO:0000313" key="2">
    <source>
        <dbReference type="EMBL" id="GMS92716.1"/>
    </source>
</evidence>
<dbReference type="Proteomes" id="UP001432027">
    <property type="component" value="Unassembled WGS sequence"/>
</dbReference>
<protein>
    <recommendedName>
        <fullName evidence="4">G protein-coupled receptor</fullName>
    </recommendedName>
</protein>
<proteinExistence type="predicted"/>
<dbReference type="EMBL" id="BTSX01000004">
    <property type="protein sequence ID" value="GMS92716.1"/>
    <property type="molecule type" value="Genomic_DNA"/>
</dbReference>
<gene>
    <name evidence="2" type="ORF">PENTCL1PPCAC_14891</name>
</gene>
<evidence type="ECO:0008006" key="4">
    <source>
        <dbReference type="Google" id="ProtNLM"/>
    </source>
</evidence>
<keyword evidence="1" id="KW-1133">Transmembrane helix</keyword>
<accession>A0AAV5TAZ5</accession>
<dbReference type="PANTHER" id="PTHR47521">
    <property type="entry name" value="SERPENTINE RECEPTOR, CLASS E (EPSILON)-RELATED"/>
    <property type="match status" value="1"/>
</dbReference>
<sequence length="127" mass="14565">IANLQLYLTVYRSDLREMAILKRGASINSYSIVRSYQLRENINLMTMFTRITIPFLSACAPEFVFYPVYTFIPAGSGHDSLRYFSIALYDLWMTIIAIVTIISVPLCQPQIAKHMPPGPLRYSFFAE</sequence>
<dbReference type="PANTHER" id="PTHR47521:SF7">
    <property type="entry name" value="SERPENTINE RECEPTOR CLASS EPSILON-6"/>
    <property type="match status" value="1"/>
</dbReference>
<keyword evidence="1" id="KW-0472">Membrane</keyword>
<keyword evidence="3" id="KW-1185">Reference proteome</keyword>